<protein>
    <submittedName>
        <fullName evidence="1">Uncharacterized protein</fullName>
    </submittedName>
</protein>
<name>A0A3P6C1J0_BRAOL</name>
<proteinExistence type="predicted"/>
<gene>
    <name evidence="1" type="ORF">BOLC4T24497H</name>
</gene>
<evidence type="ECO:0000313" key="1">
    <source>
        <dbReference type="EMBL" id="VDD09046.1"/>
    </source>
</evidence>
<dbReference type="EMBL" id="LR031873">
    <property type="protein sequence ID" value="VDD09046.1"/>
    <property type="molecule type" value="Genomic_DNA"/>
</dbReference>
<reference evidence="1" key="1">
    <citation type="submission" date="2018-11" db="EMBL/GenBank/DDBJ databases">
        <authorList>
            <consortium name="Genoscope - CEA"/>
            <person name="William W."/>
        </authorList>
    </citation>
    <scope>NUCLEOTIDE SEQUENCE</scope>
</reference>
<sequence length="93" mass="10149">MNCLNSYGDASGQKINLVKSSIIFLAKVSAGAKRAVKETLGIDKEGGDGTYLGLPECFRGSKRQLLSFLRRKLQEFASTAGFKKSLSQGERKF</sequence>
<organism evidence="1">
    <name type="scientific">Brassica oleracea</name>
    <name type="common">Wild cabbage</name>
    <dbReference type="NCBI Taxonomy" id="3712"/>
    <lineage>
        <taxon>Eukaryota</taxon>
        <taxon>Viridiplantae</taxon>
        <taxon>Streptophyta</taxon>
        <taxon>Embryophyta</taxon>
        <taxon>Tracheophyta</taxon>
        <taxon>Spermatophyta</taxon>
        <taxon>Magnoliopsida</taxon>
        <taxon>eudicotyledons</taxon>
        <taxon>Gunneridae</taxon>
        <taxon>Pentapetalae</taxon>
        <taxon>rosids</taxon>
        <taxon>malvids</taxon>
        <taxon>Brassicales</taxon>
        <taxon>Brassicaceae</taxon>
        <taxon>Brassiceae</taxon>
        <taxon>Brassica</taxon>
    </lineage>
</organism>
<dbReference type="AlphaFoldDB" id="A0A3P6C1J0"/>
<accession>A0A3P6C1J0</accession>